<evidence type="ECO:0000313" key="7">
    <source>
        <dbReference type="Proteomes" id="UP001492541"/>
    </source>
</evidence>
<evidence type="ECO:0000256" key="1">
    <source>
        <dbReference type="ARBA" id="ARBA00004141"/>
    </source>
</evidence>
<proteinExistence type="predicted"/>
<evidence type="ECO:0000313" key="6">
    <source>
        <dbReference type="EMBL" id="XAT64827.1"/>
    </source>
</evidence>
<dbReference type="PANTHER" id="PTHR16950">
    <property type="entry name" value="ZINC TRANSPORTER SLC39A7 HISTIDINE-RICH MEMBRANE PROTEIN KE4"/>
    <property type="match status" value="1"/>
</dbReference>
<keyword evidence="3 5" id="KW-1133">Transmembrane helix</keyword>
<accession>A0ABZ3H8V0</accession>
<evidence type="ECO:0000256" key="5">
    <source>
        <dbReference type="SAM" id="Phobius"/>
    </source>
</evidence>
<gene>
    <name evidence="6" type="ORF">LPQ35_05525</name>
</gene>
<evidence type="ECO:0000256" key="3">
    <source>
        <dbReference type="ARBA" id="ARBA00022989"/>
    </source>
</evidence>
<dbReference type="RefSeq" id="WP_193807680.1">
    <property type="nucleotide sequence ID" value="NZ_CP087714.1"/>
</dbReference>
<sequence length="246" mass="26822">MQDALYLSIASTILVSLLSLVGIFTLILKRDSFWNLVFLLVSFAAGVLIGASFLHLLPEAIELSGVESAIDYFLVGFVSFYLLERVLRWRHCHENECDVHPMSHLALVGDSIHNFIDGVVIAVAYVTDINLGILTTIAVISHEIPQELGDFGILVFGGFSVRKALVYNFLTALTAVLGAVFGYFAVAEKFLPIVVAFAAGNFTYIATSDLIPELHKETDSGKSLLSFVIFIAGLLLVYAMGNLHAH</sequence>
<feature type="transmembrane region" description="Helical" evidence="5">
    <location>
        <begin position="35"/>
        <end position="57"/>
    </location>
</feature>
<feature type="transmembrane region" description="Helical" evidence="5">
    <location>
        <begin position="6"/>
        <end position="28"/>
    </location>
</feature>
<feature type="transmembrane region" description="Helical" evidence="5">
    <location>
        <begin position="223"/>
        <end position="241"/>
    </location>
</feature>
<dbReference type="PANTHER" id="PTHR16950:SF16">
    <property type="entry name" value="ZINC TRANSPORTER ZIP13"/>
    <property type="match status" value="1"/>
</dbReference>
<name>A0ABZ3H8V0_GEOAI</name>
<keyword evidence="4 5" id="KW-0472">Membrane</keyword>
<comment type="subcellular location">
    <subcellularLocation>
        <location evidence="1">Membrane</location>
        <topology evidence="1">Multi-pass membrane protein</topology>
    </subcellularLocation>
</comment>
<keyword evidence="2 5" id="KW-0812">Transmembrane</keyword>
<reference evidence="6 7" key="1">
    <citation type="submission" date="2021-11" db="EMBL/GenBank/DDBJ databases">
        <title>Whole genome of Geoglobus acetivorans.</title>
        <authorList>
            <person name="Liu D."/>
        </authorList>
    </citation>
    <scope>NUCLEOTIDE SEQUENCE [LARGE SCALE GENOMIC DNA]</scope>
    <source>
        <strain evidence="6 7">SBH6</strain>
    </source>
</reference>
<dbReference type="InterPro" id="IPR003689">
    <property type="entry name" value="ZIP"/>
</dbReference>
<evidence type="ECO:0000256" key="2">
    <source>
        <dbReference type="ARBA" id="ARBA00022692"/>
    </source>
</evidence>
<keyword evidence="7" id="KW-1185">Reference proteome</keyword>
<dbReference type="Proteomes" id="UP001492541">
    <property type="component" value="Chromosome"/>
</dbReference>
<dbReference type="GeneID" id="90449125"/>
<protein>
    <submittedName>
        <fullName evidence="6">ZIP family metal transporter</fullName>
    </submittedName>
</protein>
<feature type="transmembrane region" description="Helical" evidence="5">
    <location>
        <begin position="63"/>
        <end position="83"/>
    </location>
</feature>
<evidence type="ECO:0000256" key="4">
    <source>
        <dbReference type="ARBA" id="ARBA00023136"/>
    </source>
</evidence>
<feature type="transmembrane region" description="Helical" evidence="5">
    <location>
        <begin position="165"/>
        <end position="184"/>
    </location>
</feature>
<organism evidence="6 7">
    <name type="scientific">Geoglobus acetivorans</name>
    <dbReference type="NCBI Taxonomy" id="565033"/>
    <lineage>
        <taxon>Archaea</taxon>
        <taxon>Methanobacteriati</taxon>
        <taxon>Methanobacteriota</taxon>
        <taxon>Archaeoglobi</taxon>
        <taxon>Archaeoglobales</taxon>
        <taxon>Archaeoglobaceae</taxon>
        <taxon>Geoglobus</taxon>
    </lineage>
</organism>
<dbReference type="Pfam" id="PF02535">
    <property type="entry name" value="Zip"/>
    <property type="match status" value="2"/>
</dbReference>
<feature type="transmembrane region" description="Helical" evidence="5">
    <location>
        <begin position="190"/>
        <end position="211"/>
    </location>
</feature>
<dbReference type="EMBL" id="CP087714">
    <property type="protein sequence ID" value="XAT64827.1"/>
    <property type="molecule type" value="Genomic_DNA"/>
</dbReference>